<dbReference type="PANTHER" id="PTHR28663">
    <property type="entry name" value="COILED-COIL DOMAIN-CONTAINING PROTEIN 173"/>
    <property type="match status" value="1"/>
</dbReference>
<proteinExistence type="predicted"/>
<evidence type="ECO:0000256" key="1">
    <source>
        <dbReference type="SAM" id="Coils"/>
    </source>
</evidence>
<evidence type="ECO:0000313" key="2">
    <source>
        <dbReference type="EMBL" id="KAK5641311.1"/>
    </source>
</evidence>
<evidence type="ECO:0008006" key="4">
    <source>
        <dbReference type="Google" id="ProtNLM"/>
    </source>
</evidence>
<sequence>METRWHLKPGDTQETAKINERGRALHVTADAWKKITAHLDRNRLIQEAIEQERAYKEALKKGSTDMTANWDNSVENIRKRKEEERTARLEKEEKDKMENFFKLRSEQEGIRQQYITDAKKRIYLTQEHPKALTKKQLELDKKIKEHEEEELLKLTQKIRDDAIKEAQENKEKNRKVCEKNTEFGKEYLREIIEHENMAKLLNQQRIDRERKDIAHMEKEFAHIKKNEAEEAKMKKDNIKKEFIEFGIVQARTREIMEQEEKEQDEIVNIIIHAKHGIECLRQKKVRDMQQAMQLRRDAASKKAIAEAKAKGDNEARLAKQAAEELERQEMEKRKLKEQTRLQLIKDRNEDREKFLKREQEREFEKSEVVKWEMLNRFKKNEVIEVYNKKREEKLWQDKLKYRKMLFEQIADNEEVKMKEKKEADDLFKNQQKKYEDDDKRFFDYAEEVIAYAKRKNRQVWPIERVIEEYKRHNNLTTKRKQNSKIVNKEQ</sequence>
<dbReference type="PANTHER" id="PTHR28663:SF1">
    <property type="entry name" value="CILIA- AND FLAGELLA- ASSOCIATED PROTEIN 210"/>
    <property type="match status" value="1"/>
</dbReference>
<keyword evidence="1" id="KW-0175">Coiled coil</keyword>
<protein>
    <recommendedName>
        <fullName evidence="4">Trichohyalin-plectin-homology domain-containing protein</fullName>
    </recommendedName>
</protein>
<dbReference type="InterPro" id="IPR039986">
    <property type="entry name" value="CFAP210"/>
</dbReference>
<dbReference type="AlphaFoldDB" id="A0AAN7VA44"/>
<accession>A0AAN7VA44</accession>
<dbReference type="EMBL" id="JAVRBK010000007">
    <property type="protein sequence ID" value="KAK5641311.1"/>
    <property type="molecule type" value="Genomic_DNA"/>
</dbReference>
<feature type="coiled-coil region" evidence="1">
    <location>
        <begin position="308"/>
        <end position="347"/>
    </location>
</feature>
<organism evidence="2 3">
    <name type="scientific">Pyrocoelia pectoralis</name>
    <dbReference type="NCBI Taxonomy" id="417401"/>
    <lineage>
        <taxon>Eukaryota</taxon>
        <taxon>Metazoa</taxon>
        <taxon>Ecdysozoa</taxon>
        <taxon>Arthropoda</taxon>
        <taxon>Hexapoda</taxon>
        <taxon>Insecta</taxon>
        <taxon>Pterygota</taxon>
        <taxon>Neoptera</taxon>
        <taxon>Endopterygota</taxon>
        <taxon>Coleoptera</taxon>
        <taxon>Polyphaga</taxon>
        <taxon>Elateriformia</taxon>
        <taxon>Elateroidea</taxon>
        <taxon>Lampyridae</taxon>
        <taxon>Lampyrinae</taxon>
        <taxon>Pyrocoelia</taxon>
    </lineage>
</organism>
<name>A0AAN7VA44_9COLE</name>
<dbReference type="Proteomes" id="UP001329430">
    <property type="component" value="Chromosome 7"/>
</dbReference>
<evidence type="ECO:0000313" key="3">
    <source>
        <dbReference type="Proteomes" id="UP001329430"/>
    </source>
</evidence>
<reference evidence="2 3" key="1">
    <citation type="journal article" date="2024" name="Insects">
        <title>An Improved Chromosome-Level Genome Assembly of the Firefly Pyrocoelia pectoralis.</title>
        <authorList>
            <person name="Fu X."/>
            <person name="Meyer-Rochow V.B."/>
            <person name="Ballantyne L."/>
            <person name="Zhu X."/>
        </authorList>
    </citation>
    <scope>NUCLEOTIDE SEQUENCE [LARGE SCALE GENOMIC DNA]</scope>
    <source>
        <strain evidence="2">XCY_ONT2</strain>
    </source>
</reference>
<dbReference type="GO" id="GO:0005879">
    <property type="term" value="C:axonemal microtubule"/>
    <property type="evidence" value="ECO:0007669"/>
    <property type="project" value="TreeGrafter"/>
</dbReference>
<feature type="coiled-coil region" evidence="1">
    <location>
        <begin position="41"/>
        <end position="99"/>
    </location>
</feature>
<gene>
    <name evidence="2" type="ORF">RI129_009858</name>
</gene>
<keyword evidence="3" id="KW-1185">Reference proteome</keyword>
<feature type="coiled-coil region" evidence="1">
    <location>
        <begin position="206"/>
        <end position="241"/>
    </location>
</feature>
<comment type="caution">
    <text evidence="2">The sequence shown here is derived from an EMBL/GenBank/DDBJ whole genome shotgun (WGS) entry which is preliminary data.</text>
</comment>